<dbReference type="EMBL" id="SJKD01000004">
    <property type="protein sequence ID" value="TCC49187.1"/>
    <property type="molecule type" value="Genomic_DNA"/>
</dbReference>
<protein>
    <submittedName>
        <fullName evidence="2">Nucleoside kinase</fullName>
    </submittedName>
</protein>
<proteinExistence type="predicted"/>
<evidence type="ECO:0000256" key="1">
    <source>
        <dbReference type="SAM" id="MobiDB-lite"/>
    </source>
</evidence>
<sequence length="168" mass="18578">MGVRNYLIDGGSGTGKTTVCDELQRRGYQAVHGDRELRAAPEPGEATSDRASDSHLPPVWDVAKVKAVIAGQDEAVTFFCGGCRNSSEFIDLLDGVFVLEVDDLDTVMRRIDERVLVDPTDWGGRQEEREIIMHLHHTKEGIAQGWAIDATAPLQLVVDDILRRIDSH</sequence>
<gene>
    <name evidence="2" type="ORF">E0H75_21270</name>
</gene>
<dbReference type="SUPFAM" id="SSF52540">
    <property type="entry name" value="P-loop containing nucleoside triphosphate hydrolases"/>
    <property type="match status" value="1"/>
</dbReference>
<keyword evidence="2" id="KW-0418">Kinase</keyword>
<dbReference type="Proteomes" id="UP000293342">
    <property type="component" value="Unassembled WGS sequence"/>
</dbReference>
<dbReference type="AlphaFoldDB" id="A0A4R0JRT6"/>
<accession>A0A4R0JRT6</accession>
<dbReference type="Pfam" id="PF13238">
    <property type="entry name" value="AAA_18"/>
    <property type="match status" value="1"/>
</dbReference>
<evidence type="ECO:0000313" key="3">
    <source>
        <dbReference type="Proteomes" id="UP000293342"/>
    </source>
</evidence>
<dbReference type="GO" id="GO:0016301">
    <property type="term" value="F:kinase activity"/>
    <property type="evidence" value="ECO:0007669"/>
    <property type="project" value="UniProtKB-KW"/>
</dbReference>
<name>A0A4R0JRT6_9ACTN</name>
<reference evidence="2 3" key="1">
    <citation type="submission" date="2019-02" db="EMBL/GenBank/DDBJ databases">
        <title>Kribbella capetownensis sp. nov. and Kribbella speibonae sp. nov., isolated from soil.</title>
        <authorList>
            <person name="Curtis S.M."/>
            <person name="Norton I."/>
            <person name="Everest G.J."/>
            <person name="Meyers P.R."/>
        </authorList>
    </citation>
    <scope>NUCLEOTIDE SEQUENCE [LARGE SCALE GENOMIC DNA]</scope>
    <source>
        <strain evidence="2 3">YM53</strain>
    </source>
</reference>
<organism evidence="2 3">
    <name type="scientific">Kribbella capetownensis</name>
    <dbReference type="NCBI Taxonomy" id="1572659"/>
    <lineage>
        <taxon>Bacteria</taxon>
        <taxon>Bacillati</taxon>
        <taxon>Actinomycetota</taxon>
        <taxon>Actinomycetes</taxon>
        <taxon>Propionibacteriales</taxon>
        <taxon>Kribbellaceae</taxon>
        <taxon>Kribbella</taxon>
    </lineage>
</organism>
<dbReference type="OrthoDB" id="5019413at2"/>
<keyword evidence="3" id="KW-1185">Reference proteome</keyword>
<evidence type="ECO:0000313" key="2">
    <source>
        <dbReference type="EMBL" id="TCC49187.1"/>
    </source>
</evidence>
<keyword evidence="2" id="KW-0808">Transferase</keyword>
<dbReference type="Gene3D" id="3.40.50.300">
    <property type="entry name" value="P-loop containing nucleotide triphosphate hydrolases"/>
    <property type="match status" value="1"/>
</dbReference>
<dbReference type="InterPro" id="IPR027417">
    <property type="entry name" value="P-loop_NTPase"/>
</dbReference>
<feature type="region of interest" description="Disordered" evidence="1">
    <location>
        <begin position="31"/>
        <end position="54"/>
    </location>
</feature>
<comment type="caution">
    <text evidence="2">The sequence shown here is derived from an EMBL/GenBank/DDBJ whole genome shotgun (WGS) entry which is preliminary data.</text>
</comment>